<reference evidence="3" key="1">
    <citation type="submission" date="2025-08" db="UniProtKB">
        <authorList>
            <consortium name="RefSeq"/>
        </authorList>
    </citation>
    <scope>IDENTIFICATION</scope>
    <source>
        <tissue evidence="3">Whole body</tissue>
    </source>
</reference>
<dbReference type="FunFam" id="2.30.29.30:FF:000362">
    <property type="entry name" value="Uncharacterized protein, isoform B"/>
    <property type="match status" value="1"/>
</dbReference>
<dbReference type="PANTHER" id="PTHR20338">
    <property type="entry name" value="NUCLEAR RESPIRATORY FACTOR 1"/>
    <property type="match status" value="1"/>
</dbReference>
<evidence type="ECO:0000256" key="1">
    <source>
        <dbReference type="SAM" id="MobiDB-lite"/>
    </source>
</evidence>
<evidence type="ECO:0000313" key="2">
    <source>
        <dbReference type="Proteomes" id="UP000694846"/>
    </source>
</evidence>
<organism evidence="2 3">
    <name type="scientific">Sipha flava</name>
    <name type="common">yellow sugarcane aphid</name>
    <dbReference type="NCBI Taxonomy" id="143950"/>
    <lineage>
        <taxon>Eukaryota</taxon>
        <taxon>Metazoa</taxon>
        <taxon>Ecdysozoa</taxon>
        <taxon>Arthropoda</taxon>
        <taxon>Hexapoda</taxon>
        <taxon>Insecta</taxon>
        <taxon>Pterygota</taxon>
        <taxon>Neoptera</taxon>
        <taxon>Paraneoptera</taxon>
        <taxon>Hemiptera</taxon>
        <taxon>Sternorrhyncha</taxon>
        <taxon>Aphidomorpha</taxon>
        <taxon>Aphidoidea</taxon>
        <taxon>Aphididae</taxon>
        <taxon>Sipha</taxon>
    </lineage>
</organism>
<dbReference type="GeneID" id="112685910"/>
<proteinExistence type="predicted"/>
<dbReference type="AlphaFoldDB" id="A0A8B8FSJ6"/>
<feature type="region of interest" description="Disordered" evidence="1">
    <location>
        <begin position="200"/>
        <end position="229"/>
    </location>
</feature>
<protein>
    <submittedName>
        <fullName evidence="3">Uncharacterized protein LOC112685910</fullName>
    </submittedName>
</protein>
<dbReference type="GO" id="GO:0006357">
    <property type="term" value="P:regulation of transcription by RNA polymerase II"/>
    <property type="evidence" value="ECO:0007669"/>
    <property type="project" value="InterPro"/>
</dbReference>
<dbReference type="InterPro" id="IPR039142">
    <property type="entry name" value="NRF1/Ewg"/>
</dbReference>
<dbReference type="Proteomes" id="UP000694846">
    <property type="component" value="Unplaced"/>
</dbReference>
<sequence length="275" mass="30042">MSPGVAVSPNSMSSGYAACSLINVVPNQQTLRGNFSENMESPHMGISSSSSSSSSSSTASSGESAELSDKDQLQVQSCYKGLKTQVYVCGSMANLYLHNSSLEGSWDLKFTGIPVVLYDSGETRSRDKPRIQILLVERGTCFALWQDTIDNLTSYKVSSQGFHTMCLSTDHTQLIGLSFDCAEAAHQLWSHIDRLTSDPENIRLSGPGNRSKQSRKLKHRPAPVRRLPDKSHISQPCCFEHITNVEVADRSRYLSLQNLVPAPMLQPLDTGSGAK</sequence>
<dbReference type="RefSeq" id="XP_025413742.1">
    <property type="nucleotide sequence ID" value="XM_025557957.1"/>
</dbReference>
<feature type="compositionally biased region" description="Basic residues" evidence="1">
    <location>
        <begin position="212"/>
        <end position="223"/>
    </location>
</feature>
<accession>A0A8B8FSJ6</accession>
<dbReference type="OrthoDB" id="10021476at2759"/>
<name>A0A8B8FSJ6_9HEMI</name>
<dbReference type="Gene3D" id="2.30.29.30">
    <property type="entry name" value="Pleckstrin-homology domain (PH domain)/Phosphotyrosine-binding domain (PTB)"/>
    <property type="match status" value="1"/>
</dbReference>
<dbReference type="GO" id="GO:0003700">
    <property type="term" value="F:DNA-binding transcription factor activity"/>
    <property type="evidence" value="ECO:0007669"/>
    <property type="project" value="InterPro"/>
</dbReference>
<evidence type="ECO:0000313" key="3">
    <source>
        <dbReference type="RefSeq" id="XP_025413742.1"/>
    </source>
</evidence>
<keyword evidence="2" id="KW-1185">Reference proteome</keyword>
<gene>
    <name evidence="3" type="primary">LOC112685910</name>
</gene>
<feature type="compositionally biased region" description="Low complexity" evidence="1">
    <location>
        <begin position="47"/>
        <end position="65"/>
    </location>
</feature>
<feature type="region of interest" description="Disordered" evidence="1">
    <location>
        <begin position="34"/>
        <end position="68"/>
    </location>
</feature>
<dbReference type="InterPro" id="IPR011993">
    <property type="entry name" value="PH-like_dom_sf"/>
</dbReference>
<dbReference type="CTD" id="35116"/>